<dbReference type="Gene3D" id="3.40.50.720">
    <property type="entry name" value="NAD(P)-binding Rossmann-like Domain"/>
    <property type="match status" value="1"/>
</dbReference>
<feature type="binding site" evidence="9">
    <location>
        <position position="236"/>
    </location>
    <ligand>
        <name>1-deoxy-D-xylulose 5-phosphate</name>
        <dbReference type="ChEBI" id="CHEBI:57792"/>
    </ligand>
</feature>
<feature type="binding site" evidence="9">
    <location>
        <position position="142"/>
    </location>
    <ligand>
        <name>NADPH</name>
        <dbReference type="ChEBI" id="CHEBI:57783"/>
    </ligand>
</feature>
<evidence type="ECO:0000256" key="2">
    <source>
        <dbReference type="ARBA" id="ARBA00006825"/>
    </source>
</evidence>
<accession>A0ABP8ILH6</accession>
<dbReference type="InterPro" id="IPR003821">
    <property type="entry name" value="DXP_reductoisomerase"/>
</dbReference>
<feature type="binding site" evidence="9">
    <location>
        <position position="170"/>
    </location>
    <ligand>
        <name>1-deoxy-D-xylulose 5-phosphate</name>
        <dbReference type="ChEBI" id="CHEBI:57792"/>
    </ligand>
</feature>
<comment type="caution">
    <text evidence="13">The sequence shown here is derived from an EMBL/GenBank/DDBJ whole genome shotgun (WGS) entry which is preliminary data.</text>
</comment>
<feature type="binding site" evidence="9">
    <location>
        <position position="144"/>
    </location>
    <ligand>
        <name>NADPH</name>
        <dbReference type="ChEBI" id="CHEBI:57783"/>
    </ligand>
</feature>
<feature type="binding site" evidence="9">
    <location>
        <position position="168"/>
    </location>
    <ligand>
        <name>Mn(2+)</name>
        <dbReference type="ChEBI" id="CHEBI:29035"/>
    </ligand>
</feature>
<dbReference type="InterPro" id="IPR026877">
    <property type="entry name" value="DXPR_C"/>
</dbReference>
<evidence type="ECO:0000259" key="11">
    <source>
        <dbReference type="Pfam" id="PF08436"/>
    </source>
</evidence>
<evidence type="ECO:0000313" key="14">
    <source>
        <dbReference type="Proteomes" id="UP001501153"/>
    </source>
</evidence>
<dbReference type="SUPFAM" id="SSF51735">
    <property type="entry name" value="NAD(P)-binding Rossmann-fold domains"/>
    <property type="match status" value="1"/>
</dbReference>
<feature type="domain" description="1-deoxy-D-xylulose 5-phosphate reductoisomerase N-terminal" evidence="10">
    <location>
        <begin position="23"/>
        <end position="150"/>
    </location>
</feature>
<organism evidence="13 14">
    <name type="scientific">Hymenobacter saemangeumensis</name>
    <dbReference type="NCBI Taxonomy" id="1084522"/>
    <lineage>
        <taxon>Bacteria</taxon>
        <taxon>Pseudomonadati</taxon>
        <taxon>Bacteroidota</taxon>
        <taxon>Cytophagia</taxon>
        <taxon>Cytophagales</taxon>
        <taxon>Hymenobacteraceae</taxon>
        <taxon>Hymenobacter</taxon>
    </lineage>
</organism>
<dbReference type="InterPro" id="IPR013644">
    <property type="entry name" value="DXP_reductoisomerase_C"/>
</dbReference>
<proteinExistence type="inferred from homology"/>
<dbReference type="SUPFAM" id="SSF55347">
    <property type="entry name" value="Glyceraldehyde-3-phosphate dehydrogenase-like, C-terminal domain"/>
    <property type="match status" value="1"/>
</dbReference>
<dbReference type="EC" id="1.1.1.267" evidence="9"/>
<evidence type="ECO:0000256" key="3">
    <source>
        <dbReference type="ARBA" id="ARBA00022723"/>
    </source>
</evidence>
<feature type="binding site" evidence="9">
    <location>
        <position position="56"/>
    </location>
    <ligand>
        <name>NADPH</name>
        <dbReference type="ChEBI" id="CHEBI:57783"/>
    </ligand>
</feature>
<feature type="binding site" evidence="9">
    <location>
        <position position="143"/>
    </location>
    <ligand>
        <name>1-deoxy-D-xylulose 5-phosphate</name>
        <dbReference type="ChEBI" id="CHEBI:57792"/>
    </ligand>
</feature>
<gene>
    <name evidence="9" type="primary">dxr</name>
    <name evidence="13" type="ORF">GCM10023185_30370</name>
</gene>
<evidence type="ECO:0000256" key="6">
    <source>
        <dbReference type="ARBA" id="ARBA00023211"/>
    </source>
</evidence>
<feature type="domain" description="1-deoxy-D-xylulose 5-phosphate reductoisomerase C-terminal" evidence="11">
    <location>
        <begin position="164"/>
        <end position="247"/>
    </location>
</feature>
<keyword evidence="3 9" id="KW-0479">Metal-binding</keyword>
<feature type="binding site" evidence="9">
    <location>
        <position position="29"/>
    </location>
    <ligand>
        <name>NADPH</name>
        <dbReference type="ChEBI" id="CHEBI:57783"/>
    </ligand>
</feature>
<feature type="domain" description="DXP reductoisomerase C-terminal" evidence="12">
    <location>
        <begin position="279"/>
        <end position="396"/>
    </location>
</feature>
<evidence type="ECO:0000313" key="13">
    <source>
        <dbReference type="EMBL" id="GAA4362424.1"/>
    </source>
</evidence>
<keyword evidence="6 9" id="KW-0464">Manganese</keyword>
<comment type="pathway">
    <text evidence="1 9">Isoprenoid biosynthesis; isopentenyl diphosphate biosynthesis via DXP pathway; isopentenyl diphosphate from 1-deoxy-D-xylulose 5-phosphate: step 1/6.</text>
</comment>
<reference evidence="14" key="1">
    <citation type="journal article" date="2019" name="Int. J. Syst. Evol. Microbiol.">
        <title>The Global Catalogue of Microorganisms (GCM) 10K type strain sequencing project: providing services to taxonomists for standard genome sequencing and annotation.</title>
        <authorList>
            <consortium name="The Broad Institute Genomics Platform"/>
            <consortium name="The Broad Institute Genome Sequencing Center for Infectious Disease"/>
            <person name="Wu L."/>
            <person name="Ma J."/>
        </authorList>
    </citation>
    <scope>NUCLEOTIDE SEQUENCE [LARGE SCALE GENOMIC DNA]</scope>
    <source>
        <strain evidence="14">JCM 17923</strain>
    </source>
</reference>
<evidence type="ECO:0000256" key="4">
    <source>
        <dbReference type="ARBA" id="ARBA00022857"/>
    </source>
</evidence>
<evidence type="ECO:0000256" key="5">
    <source>
        <dbReference type="ARBA" id="ARBA00023002"/>
    </source>
</evidence>
<feature type="binding site" evidence="9">
    <location>
        <position position="194"/>
    </location>
    <ligand>
        <name>1-deoxy-D-xylulose 5-phosphate</name>
        <dbReference type="ChEBI" id="CHEBI:57792"/>
    </ligand>
</feature>
<feature type="binding site" evidence="9">
    <location>
        <position position="235"/>
    </location>
    <ligand>
        <name>1-deoxy-D-xylulose 5-phosphate</name>
        <dbReference type="ChEBI" id="CHEBI:57792"/>
    </ligand>
</feature>
<evidence type="ECO:0000259" key="10">
    <source>
        <dbReference type="Pfam" id="PF02670"/>
    </source>
</evidence>
<keyword evidence="7 9" id="KW-0414">Isoprene biosynthesis</keyword>
<dbReference type="InterPro" id="IPR036291">
    <property type="entry name" value="NAD(P)-bd_dom_sf"/>
</dbReference>
<dbReference type="PIRSF" id="PIRSF006205">
    <property type="entry name" value="Dxp_reductismrs"/>
    <property type="match status" value="1"/>
</dbReference>
<feature type="binding site" evidence="9">
    <location>
        <position position="30"/>
    </location>
    <ligand>
        <name>NADPH</name>
        <dbReference type="ChEBI" id="CHEBI:57783"/>
    </ligand>
</feature>
<feature type="binding site" evidence="9">
    <location>
        <position position="170"/>
    </location>
    <ligand>
        <name>Mn(2+)</name>
        <dbReference type="ChEBI" id="CHEBI:29035"/>
    </ligand>
</feature>
<evidence type="ECO:0000256" key="7">
    <source>
        <dbReference type="ARBA" id="ARBA00023229"/>
    </source>
</evidence>
<feature type="binding site" evidence="9">
    <location>
        <position position="239"/>
    </location>
    <ligand>
        <name>Mn(2+)</name>
        <dbReference type="ChEBI" id="CHEBI:29035"/>
    </ligand>
</feature>
<feature type="binding site" evidence="9">
    <location>
        <position position="223"/>
    </location>
    <ligand>
        <name>NADPH</name>
        <dbReference type="ChEBI" id="CHEBI:57783"/>
    </ligand>
</feature>
<dbReference type="Pfam" id="PF13288">
    <property type="entry name" value="DXPR_C"/>
    <property type="match status" value="1"/>
</dbReference>
<dbReference type="Pfam" id="PF02670">
    <property type="entry name" value="DXP_reductoisom"/>
    <property type="match status" value="1"/>
</dbReference>
<dbReference type="Gene3D" id="1.10.1740.10">
    <property type="match status" value="1"/>
</dbReference>
<feature type="binding site" evidence="9">
    <location>
        <position position="239"/>
    </location>
    <ligand>
        <name>1-deoxy-D-xylulose 5-phosphate</name>
        <dbReference type="ChEBI" id="CHEBI:57792"/>
    </ligand>
</feature>
<dbReference type="PANTHER" id="PTHR30525">
    <property type="entry name" value="1-DEOXY-D-XYLULOSE 5-PHOSPHATE REDUCTOISOMERASE"/>
    <property type="match status" value="1"/>
</dbReference>
<dbReference type="NCBIfam" id="NF009114">
    <property type="entry name" value="PRK12464.1"/>
    <property type="match status" value="1"/>
</dbReference>
<comment type="catalytic activity">
    <reaction evidence="8">
        <text>2-C-methyl-D-erythritol 4-phosphate + NADP(+) = 1-deoxy-D-xylulose 5-phosphate + NADPH + H(+)</text>
        <dbReference type="Rhea" id="RHEA:13717"/>
        <dbReference type="ChEBI" id="CHEBI:15378"/>
        <dbReference type="ChEBI" id="CHEBI:57783"/>
        <dbReference type="ChEBI" id="CHEBI:57792"/>
        <dbReference type="ChEBI" id="CHEBI:58262"/>
        <dbReference type="ChEBI" id="CHEBI:58349"/>
        <dbReference type="EC" id="1.1.1.267"/>
    </reaction>
    <physiologicalReaction direction="right-to-left" evidence="8">
        <dbReference type="Rhea" id="RHEA:13719"/>
    </physiologicalReaction>
</comment>
<feature type="binding site" evidence="9">
    <location>
        <position position="230"/>
    </location>
    <ligand>
        <name>1-deoxy-D-xylulose 5-phosphate</name>
        <dbReference type="ChEBI" id="CHEBI:57792"/>
    </ligand>
</feature>
<keyword evidence="4 9" id="KW-0521">NADP</keyword>
<evidence type="ECO:0000256" key="8">
    <source>
        <dbReference type="ARBA" id="ARBA00048543"/>
    </source>
</evidence>
<dbReference type="NCBIfam" id="TIGR00243">
    <property type="entry name" value="Dxr"/>
    <property type="match status" value="1"/>
</dbReference>
<evidence type="ECO:0000256" key="1">
    <source>
        <dbReference type="ARBA" id="ARBA00005094"/>
    </source>
</evidence>
<comment type="similarity">
    <text evidence="2 9">Belongs to the DXR family.</text>
</comment>
<keyword evidence="14" id="KW-1185">Reference proteome</keyword>
<feature type="binding site" evidence="9">
    <location>
        <position position="31"/>
    </location>
    <ligand>
        <name>NADPH</name>
        <dbReference type="ChEBI" id="CHEBI:57783"/>
    </ligand>
</feature>
<name>A0ABP8ILH6_9BACT</name>
<comment type="function">
    <text evidence="9">Catalyzes the NADPH-dependent rearrangement and reduction of 1-deoxy-D-xylulose-5-phosphate (DXP) to 2-C-methyl-D-erythritol 4-phosphate (MEP).</text>
</comment>
<comment type="caution">
    <text evidence="9">Lacks conserved residue(s) required for the propagation of feature annotation.</text>
</comment>
<feature type="binding site" evidence="9">
    <location>
        <position position="217"/>
    </location>
    <ligand>
        <name>1-deoxy-D-xylulose 5-phosphate</name>
        <dbReference type="ChEBI" id="CHEBI:57792"/>
    </ligand>
</feature>
<dbReference type="EMBL" id="BAABGZ010000065">
    <property type="protein sequence ID" value="GAA4362424.1"/>
    <property type="molecule type" value="Genomic_DNA"/>
</dbReference>
<dbReference type="HAMAP" id="MF_00183">
    <property type="entry name" value="DXP_reductoisom"/>
    <property type="match status" value="1"/>
</dbReference>
<protein>
    <recommendedName>
        <fullName evidence="9">1-deoxy-D-xylulose 5-phosphate reductoisomerase</fullName>
        <shortName evidence="9">DXP reductoisomerase</shortName>
        <ecNumber evidence="9">1.1.1.267</ecNumber>
    </recommendedName>
    <alternativeName>
        <fullName evidence="9">1-deoxyxylulose-5-phosphate reductoisomerase</fullName>
    </alternativeName>
    <alternativeName>
        <fullName evidence="9">2-C-methyl-D-erythritol 4-phosphate synthase</fullName>
    </alternativeName>
</protein>
<feature type="binding site" evidence="9">
    <location>
        <position position="169"/>
    </location>
    <ligand>
        <name>1-deoxy-D-xylulose 5-phosphate</name>
        <dbReference type="ChEBI" id="CHEBI:57792"/>
    </ligand>
</feature>
<dbReference type="PANTHER" id="PTHR30525:SF0">
    <property type="entry name" value="1-DEOXY-D-XYLULOSE 5-PHOSPHATE REDUCTOISOMERASE, CHLOROPLASTIC"/>
    <property type="match status" value="1"/>
</dbReference>
<comment type="cofactor">
    <cofactor evidence="9">
        <name>Mg(2+)</name>
        <dbReference type="ChEBI" id="CHEBI:18420"/>
    </cofactor>
    <cofactor evidence="9">
        <name>Mn(2+)</name>
        <dbReference type="ChEBI" id="CHEBI:29035"/>
    </cofactor>
</comment>
<feature type="binding site" evidence="9">
    <location>
        <position position="32"/>
    </location>
    <ligand>
        <name>NADPH</name>
        <dbReference type="ChEBI" id="CHEBI:57783"/>
    </ligand>
</feature>
<dbReference type="InterPro" id="IPR013512">
    <property type="entry name" value="DXP_reductoisomerase_N"/>
</dbReference>
<keyword evidence="9" id="KW-0460">Magnesium</keyword>
<keyword evidence="5 9" id="KW-0560">Oxidoreductase</keyword>
<dbReference type="SUPFAM" id="SSF69055">
    <property type="entry name" value="1-deoxy-D-xylulose-5-phosphate reductoisomerase, C-terminal domain"/>
    <property type="match status" value="1"/>
</dbReference>
<dbReference type="Pfam" id="PF08436">
    <property type="entry name" value="DXP_redisom_C"/>
    <property type="match status" value="1"/>
</dbReference>
<dbReference type="InterPro" id="IPR036169">
    <property type="entry name" value="DXPR_C_sf"/>
</dbReference>
<evidence type="ECO:0000259" key="12">
    <source>
        <dbReference type="Pfam" id="PF13288"/>
    </source>
</evidence>
<sequence>MPGRCLAYCFMLSASEFSSPVTLALLGSTGSIGTQALDVLRAQPGRFRVAVLTAQRQWQLLVAQAREFRPAAVVIGDESLRGAVQAALHDLPQIEVLAGAQALAEVVTRPEINIVLTALVGYAGLLPTVAAIQAGKDIALANKETLVVAGQLITALVKQHGVRLLPVDSEHSAIFQCLVGEAHNPIEKIILTASGGPFRGRSALELETVTKAQALKHPNWDMGAKITIDSASLMNKGLEVIEAKWLFGLRDEQIDVVVHPQSIIHSLVQFQDGSLKAQLGLPDMKLPIQYALAYPQRLPNQFPRFSFLDYPNLSFEAPDYEAFPNLELAFGAMRRGGNAPCILNAANEIAVAAFLREQLGFRQMSDLVAGCLAQVSYLAQPLLDDLVATDAETRRYASESIKNYELKIKN</sequence>
<dbReference type="Proteomes" id="UP001501153">
    <property type="component" value="Unassembled WGS sequence"/>
</dbReference>
<evidence type="ECO:0000256" key="9">
    <source>
        <dbReference type="HAMAP-Rule" id="MF_00183"/>
    </source>
</evidence>